<dbReference type="Proteomes" id="UP000801428">
    <property type="component" value="Unassembled WGS sequence"/>
</dbReference>
<evidence type="ECO:0000259" key="4">
    <source>
        <dbReference type="Pfam" id="PF01168"/>
    </source>
</evidence>
<dbReference type="OrthoDB" id="3057168at2759"/>
<dbReference type="CDD" id="cd06822">
    <property type="entry name" value="PLPDE_III_YBL036c_euk"/>
    <property type="match status" value="1"/>
</dbReference>
<feature type="domain" description="Alanine racemase N-terminal" evidence="4">
    <location>
        <begin position="646"/>
        <end position="880"/>
    </location>
</feature>
<dbReference type="InterPro" id="IPR029066">
    <property type="entry name" value="PLP-binding_barrel"/>
</dbReference>
<evidence type="ECO:0000259" key="5">
    <source>
        <dbReference type="Pfam" id="PF09994"/>
    </source>
</evidence>
<dbReference type="Pfam" id="PF09994">
    <property type="entry name" value="T6SS_Tle1-like_cat"/>
    <property type="match status" value="1"/>
</dbReference>
<evidence type="ECO:0000313" key="6">
    <source>
        <dbReference type="EMBL" id="KAF3007374.1"/>
    </source>
</evidence>
<dbReference type="InterPro" id="IPR011078">
    <property type="entry name" value="PyrdxlP_homeostasis"/>
</dbReference>
<keyword evidence="1 2" id="KW-0663">Pyridoxal phosphate</keyword>
<dbReference type="GO" id="GO:0030170">
    <property type="term" value="F:pyridoxal phosphate binding"/>
    <property type="evidence" value="ECO:0007669"/>
    <property type="project" value="UniProtKB-UniRule"/>
</dbReference>
<dbReference type="FunFam" id="3.20.20.10:FF:000007">
    <property type="entry name" value="Pyridoxal phosphate homeostasis protein"/>
    <property type="match status" value="1"/>
</dbReference>
<organism evidence="6 7">
    <name type="scientific">Curvularia kusanoi</name>
    <name type="common">Cochliobolus kusanoi</name>
    <dbReference type="NCBI Taxonomy" id="90978"/>
    <lineage>
        <taxon>Eukaryota</taxon>
        <taxon>Fungi</taxon>
        <taxon>Dikarya</taxon>
        <taxon>Ascomycota</taxon>
        <taxon>Pezizomycotina</taxon>
        <taxon>Dothideomycetes</taxon>
        <taxon>Pleosporomycetidae</taxon>
        <taxon>Pleosporales</taxon>
        <taxon>Pleosporineae</taxon>
        <taxon>Pleosporaceae</taxon>
        <taxon>Curvularia</taxon>
    </lineage>
</organism>
<feature type="domain" description="T6SS Phospholipase effector Tle1-like catalytic" evidence="5">
    <location>
        <begin position="57"/>
        <end position="341"/>
    </location>
</feature>
<evidence type="ECO:0000313" key="7">
    <source>
        <dbReference type="Proteomes" id="UP000801428"/>
    </source>
</evidence>
<dbReference type="EMBL" id="SWKU01000004">
    <property type="protein sequence ID" value="KAF3007374.1"/>
    <property type="molecule type" value="Genomic_DNA"/>
</dbReference>
<dbReference type="PANTHER" id="PTHR33840:SF1">
    <property type="entry name" value="TLE1 PHOSPHOLIPASE DOMAIN-CONTAINING PROTEIN"/>
    <property type="match status" value="1"/>
</dbReference>
<dbReference type="PANTHER" id="PTHR33840">
    <property type="match status" value="1"/>
</dbReference>
<reference evidence="6" key="1">
    <citation type="submission" date="2019-04" db="EMBL/GenBank/DDBJ databases">
        <title>Sequencing of skin fungus with MAO and IRED activity.</title>
        <authorList>
            <person name="Marsaioli A.J."/>
            <person name="Bonatto J.M.C."/>
            <person name="Reis Junior O."/>
        </authorList>
    </citation>
    <scope>NUCLEOTIDE SEQUENCE</scope>
    <source>
        <strain evidence="6">30M1</strain>
    </source>
</reference>
<feature type="region of interest" description="Disordered" evidence="3">
    <location>
        <begin position="1"/>
        <end position="20"/>
    </location>
</feature>
<accession>A0A9P4WB78</accession>
<evidence type="ECO:0000256" key="3">
    <source>
        <dbReference type="SAM" id="MobiDB-lite"/>
    </source>
</evidence>
<dbReference type="HAMAP" id="MF_02087">
    <property type="entry name" value="PLP_homeostasis"/>
    <property type="match status" value="1"/>
</dbReference>
<dbReference type="AlphaFoldDB" id="A0A9P4WB78"/>
<dbReference type="InterPro" id="IPR029058">
    <property type="entry name" value="AB_hydrolase_fold"/>
</dbReference>
<comment type="caution">
    <text evidence="6">The sequence shown here is derived from an EMBL/GenBank/DDBJ whole genome shotgun (WGS) entry which is preliminary data.</text>
</comment>
<dbReference type="Gene3D" id="3.20.20.10">
    <property type="entry name" value="Alanine racemase"/>
    <property type="match status" value="1"/>
</dbReference>
<comment type="function">
    <text evidence="2">Pyridoxal 5'-phosphate (PLP)-binding protein, which may be involved in intracellular homeostatic regulation of pyridoxal 5'-phosphate (PLP), the active form of vitamin B6.</text>
</comment>
<dbReference type="PROSITE" id="PS01211">
    <property type="entry name" value="UPF0001"/>
    <property type="match status" value="1"/>
</dbReference>
<protein>
    <recommendedName>
        <fullName evidence="2">Pyridoxal phosphate homeostasis protein</fullName>
        <shortName evidence="2">PLP homeostasis protein</shortName>
    </recommendedName>
</protein>
<dbReference type="NCBIfam" id="TIGR00044">
    <property type="entry name" value="YggS family pyridoxal phosphate-dependent enzyme"/>
    <property type="match status" value="1"/>
</dbReference>
<feature type="modified residue" description="N6-(pyridoxal phosphate)lysine" evidence="2">
    <location>
        <position position="670"/>
    </location>
</feature>
<keyword evidence="7" id="KW-1185">Reference proteome</keyword>
<comment type="similarity">
    <text evidence="2">Belongs to the pyridoxal phosphate-binding protein YggS/PROSC family.</text>
</comment>
<evidence type="ECO:0000256" key="2">
    <source>
        <dbReference type="HAMAP-Rule" id="MF_03225"/>
    </source>
</evidence>
<feature type="compositionally biased region" description="Basic and acidic residues" evidence="3">
    <location>
        <begin position="195"/>
        <end position="204"/>
    </location>
</feature>
<proteinExistence type="inferred from homology"/>
<dbReference type="InterPro" id="IPR018712">
    <property type="entry name" value="Tle1-like_cat"/>
</dbReference>
<dbReference type="InterPro" id="IPR001608">
    <property type="entry name" value="Ala_racemase_N"/>
</dbReference>
<dbReference type="SUPFAM" id="SSF51419">
    <property type="entry name" value="PLP-binding barrel"/>
    <property type="match status" value="1"/>
</dbReference>
<sequence length="896" mass="100157">MRAPPPGPIVVDGPPRSPRTPIVVDIPVRPVSRARSVGRNGPFMDTPGLSGGRGMFKRLIVACDGTWLNSDDGEKNGDLAIPSNVTRISRAIKSVSQDGIPQIVNYTSGVGTEGGPLYKLLSGTTGKGLPENVREAYAFLANNYHHGDEIFLIGFSRGAFTARSIAGLIGEIGLLTKKGLNDLPEVYEDVQHRRDPNYVPKHPDIPFPRKPSADDPRYAEEMERRGLTRLDIPIKAIAVWDTVGSLGIPRIGLLQRAGLQNKQSRATAFYDTKLSNCIENAFQALALDENRSSFSPAIWEKPEGNRTTLRQVWFPGVHANVGGGYDDMQLANITLAWMMSQLEPFLEMREEYLFEQDSLNDDFYRDLGQGIRPWSFGKIYNELKGVMAAGGRTVRTPGQYHAVDPFTGRTTDRPLRQTNEYIHPSVRTRFRLQGPGQLDRGDYEARALTDSYKLIVDYGPNRERASDPEVYWRIKWKDSDAVKILPEAPLWRLERELARKDLDTYDYIKRPPPTKTRDSKRRSQRPMSADMSSRAPTTPGGASVASKRRRDTMTPRSTFPLDEKADARSSRRRSVLEIAKQELLHRPERRRHQGSTRRADKRETDVIPHVPAGDLLDSKLEARTQPTMAEDMHVNPQRAKQLSDNIAAITSRINAASKNGQKVRLIAVSKLKPANDILALHQPPNPLQTHFGENYVQELLEKSRLLPRSIRWHMIGGLQSNKCKQLAEQIPNLWCVSSVDSAKKANELEKGRRALLERDDQAQKLRVMVQVNTSGEEAKSGVEPEDAAALCSHVIEKCPHLELFGLMTIGAIARSKETTLENENEDFVCLKETRNRVAAELGWEEGRLELSMGMSADFEGAIKVGSNEVRVGSDIFGERPQKKDAVVKEDVAADKS</sequence>
<evidence type="ECO:0000256" key="1">
    <source>
        <dbReference type="ARBA" id="ARBA00022898"/>
    </source>
</evidence>
<gene>
    <name evidence="6" type="ORF">E8E13_000494</name>
</gene>
<name>A0A9P4WB78_CURKU</name>
<feature type="region of interest" description="Disordered" evidence="3">
    <location>
        <begin position="506"/>
        <end position="603"/>
    </location>
</feature>
<feature type="region of interest" description="Disordered" evidence="3">
    <location>
        <begin position="195"/>
        <end position="217"/>
    </location>
</feature>
<dbReference type="Pfam" id="PF01168">
    <property type="entry name" value="Ala_racemase_N"/>
    <property type="match status" value="1"/>
</dbReference>
<dbReference type="SUPFAM" id="SSF53474">
    <property type="entry name" value="alpha/beta-Hydrolases"/>
    <property type="match status" value="1"/>
</dbReference>